<keyword evidence="1" id="KW-0732">Signal</keyword>
<name>A0AAD4NB71_9BILA</name>
<feature type="chain" id="PRO_5042155630" evidence="1">
    <location>
        <begin position="23"/>
        <end position="122"/>
    </location>
</feature>
<evidence type="ECO:0000313" key="3">
    <source>
        <dbReference type="Proteomes" id="UP001201812"/>
    </source>
</evidence>
<feature type="signal peptide" evidence="1">
    <location>
        <begin position="1"/>
        <end position="22"/>
    </location>
</feature>
<evidence type="ECO:0000256" key="1">
    <source>
        <dbReference type="SAM" id="SignalP"/>
    </source>
</evidence>
<keyword evidence="3" id="KW-1185">Reference proteome</keyword>
<comment type="caution">
    <text evidence="2">The sequence shown here is derived from an EMBL/GenBank/DDBJ whole genome shotgun (WGS) entry which is preliminary data.</text>
</comment>
<gene>
    <name evidence="2" type="ORF">DdX_06617</name>
</gene>
<evidence type="ECO:0000313" key="2">
    <source>
        <dbReference type="EMBL" id="KAI1718198.1"/>
    </source>
</evidence>
<dbReference type="EMBL" id="JAKKPZ010000008">
    <property type="protein sequence ID" value="KAI1718198.1"/>
    <property type="molecule type" value="Genomic_DNA"/>
</dbReference>
<reference evidence="2" key="1">
    <citation type="submission" date="2022-01" db="EMBL/GenBank/DDBJ databases">
        <title>Genome Sequence Resource for Two Populations of Ditylenchus destructor, the Migratory Endoparasitic Phytonematode.</title>
        <authorList>
            <person name="Zhang H."/>
            <person name="Lin R."/>
            <person name="Xie B."/>
        </authorList>
    </citation>
    <scope>NUCLEOTIDE SEQUENCE</scope>
    <source>
        <strain evidence="2">BazhouSP</strain>
    </source>
</reference>
<organism evidence="2 3">
    <name type="scientific">Ditylenchus destructor</name>
    <dbReference type="NCBI Taxonomy" id="166010"/>
    <lineage>
        <taxon>Eukaryota</taxon>
        <taxon>Metazoa</taxon>
        <taxon>Ecdysozoa</taxon>
        <taxon>Nematoda</taxon>
        <taxon>Chromadorea</taxon>
        <taxon>Rhabditida</taxon>
        <taxon>Tylenchina</taxon>
        <taxon>Tylenchomorpha</taxon>
        <taxon>Sphaerularioidea</taxon>
        <taxon>Anguinidae</taxon>
        <taxon>Anguininae</taxon>
        <taxon>Ditylenchus</taxon>
    </lineage>
</organism>
<proteinExistence type="predicted"/>
<dbReference type="Proteomes" id="UP001201812">
    <property type="component" value="Unassembled WGS sequence"/>
</dbReference>
<sequence>MKRPTVVLSCLCLLMAFDYVFGGLHAPITDTKLSDIEVEVEKSSPRGRIFRVKRYGYGGYGGGCGCGGYGGYPGGGFGGGYPGGGYPGGGFGGGYPGGGGGYGPFGVGLVGVTQGLIFGGKK</sequence>
<dbReference type="AlphaFoldDB" id="A0AAD4NB71"/>
<accession>A0AAD4NB71</accession>
<protein>
    <submittedName>
        <fullName evidence="2">Uncharacterized protein</fullName>
    </submittedName>
</protein>